<evidence type="ECO:0000313" key="2">
    <source>
        <dbReference type="EMBL" id="OWZ24345.1"/>
    </source>
</evidence>
<evidence type="ECO:0008006" key="4">
    <source>
        <dbReference type="Google" id="ProtNLM"/>
    </source>
</evidence>
<dbReference type="Proteomes" id="UP000198211">
    <property type="component" value="Unassembled WGS sequence"/>
</dbReference>
<proteinExistence type="predicted"/>
<evidence type="ECO:0000313" key="3">
    <source>
        <dbReference type="Proteomes" id="UP000198211"/>
    </source>
</evidence>
<name>A0A225X2I9_9STRA</name>
<comment type="caution">
    <text evidence="2">The sequence shown here is derived from an EMBL/GenBank/DDBJ whole genome shotgun (WGS) entry which is preliminary data.</text>
</comment>
<keyword evidence="3" id="KW-1185">Reference proteome</keyword>
<organism evidence="2 3">
    <name type="scientific">Phytophthora megakarya</name>
    <dbReference type="NCBI Taxonomy" id="4795"/>
    <lineage>
        <taxon>Eukaryota</taxon>
        <taxon>Sar</taxon>
        <taxon>Stramenopiles</taxon>
        <taxon>Oomycota</taxon>
        <taxon>Peronosporomycetes</taxon>
        <taxon>Peronosporales</taxon>
        <taxon>Peronosporaceae</taxon>
        <taxon>Phytophthora</taxon>
    </lineage>
</organism>
<sequence>MSFLLGADDSAVVEEALAFIDSCEPEETTHSSASCSEGDIQASGDDSTDVGANTKQALQSDQFRSKPTAKKRRIKTFASSSTRQLQRKKAEKSALLEQSLVLQAQLELLKRSKYAALTGPHPDFSSSAAERTTQSESYNQAVTQFVLRQQSEKTNRHLRTILANQERTAETLRAILHRRSVLEGIDFVFGDSAPLYRQPYASDNGAQMMHMLEKRVDNLYIESEAGFGWDLPCLVTSKMNINHNTQYGKVIEIETVTRVRCSIQEASALLWKDLKTVHEIPDKSYRYLRGNKPNSLEKNFVMKLRGQQSDIDINGSHFSRKFEESQRIVIAKADSIVLPTEGLEFRSPSWTTITVSESNPQESVVRNYLRIYAEVQPNLAARPEDVDSARNFILSGLAKMMYGCAQKTQSELVQALVI</sequence>
<dbReference type="OrthoDB" id="95935at2759"/>
<evidence type="ECO:0000256" key="1">
    <source>
        <dbReference type="SAM" id="MobiDB-lite"/>
    </source>
</evidence>
<dbReference type="AlphaFoldDB" id="A0A225X2I9"/>
<feature type="region of interest" description="Disordered" evidence="1">
    <location>
        <begin position="28"/>
        <end position="85"/>
    </location>
</feature>
<feature type="compositionally biased region" description="Polar residues" evidence="1">
    <location>
        <begin position="50"/>
        <end position="62"/>
    </location>
</feature>
<accession>A0A225X2I9</accession>
<reference evidence="3" key="1">
    <citation type="submission" date="2017-03" db="EMBL/GenBank/DDBJ databases">
        <title>Phytopthora megakarya and P. palmivora, two closely related causual agents of cacao black pod achieved similar genome size and gene model numbers by different mechanisms.</title>
        <authorList>
            <person name="Ali S."/>
            <person name="Shao J."/>
            <person name="Larry D.J."/>
            <person name="Kronmiller B."/>
            <person name="Shen D."/>
            <person name="Strem M.D."/>
            <person name="Melnick R.L."/>
            <person name="Guiltinan M.J."/>
            <person name="Tyler B.M."/>
            <person name="Meinhardt L.W."/>
            <person name="Bailey B.A."/>
        </authorList>
    </citation>
    <scope>NUCLEOTIDE SEQUENCE [LARGE SCALE GENOMIC DNA]</scope>
    <source>
        <strain evidence="3">zdho120</strain>
    </source>
</reference>
<protein>
    <recommendedName>
        <fullName evidence="4">M96 mating-specific protein</fullName>
    </recommendedName>
</protein>
<dbReference type="EMBL" id="NBNE01000017">
    <property type="protein sequence ID" value="OWZ24345.1"/>
    <property type="molecule type" value="Genomic_DNA"/>
</dbReference>
<gene>
    <name evidence="2" type="ORF">PHMEG_000627</name>
</gene>